<dbReference type="PANTHER" id="PTHR35807:SF1">
    <property type="entry name" value="TRANSCRIPTIONAL REGULATOR REDD"/>
    <property type="match status" value="1"/>
</dbReference>
<dbReference type="InterPro" id="IPR011990">
    <property type="entry name" value="TPR-like_helical_dom_sf"/>
</dbReference>
<evidence type="ECO:0000313" key="8">
    <source>
        <dbReference type="EMBL" id="MEI4273948.1"/>
    </source>
</evidence>
<dbReference type="InterPro" id="IPR016032">
    <property type="entry name" value="Sig_transdc_resp-reg_C-effctor"/>
</dbReference>
<comment type="caution">
    <text evidence="8">The sequence shown here is derived from an EMBL/GenBank/DDBJ whole genome shotgun (WGS) entry which is preliminary data.</text>
</comment>
<accession>A0ABU8E1I3</accession>
<proteinExistence type="inferred from homology"/>
<dbReference type="SUPFAM" id="SSF52540">
    <property type="entry name" value="P-loop containing nucleoside triphosphate hydrolases"/>
    <property type="match status" value="1"/>
</dbReference>
<evidence type="ECO:0000256" key="5">
    <source>
        <dbReference type="PROSITE-ProRule" id="PRU01091"/>
    </source>
</evidence>
<evidence type="ECO:0000256" key="6">
    <source>
        <dbReference type="SAM" id="MobiDB-lite"/>
    </source>
</evidence>
<keyword evidence="2" id="KW-0805">Transcription regulation</keyword>
<reference evidence="8 9" key="1">
    <citation type="submission" date="2024-03" db="EMBL/GenBank/DDBJ databases">
        <title>Draft genome sequence of Klenkia sp. LSe6-5.</title>
        <authorList>
            <person name="Duangmal K."/>
            <person name="Chantavorakit T."/>
        </authorList>
    </citation>
    <scope>NUCLEOTIDE SEQUENCE [LARGE SCALE GENOMIC DNA]</scope>
    <source>
        <strain evidence="8 9">LSe6-5</strain>
    </source>
</reference>
<dbReference type="EMBL" id="JBAPLU010000030">
    <property type="protein sequence ID" value="MEI4273948.1"/>
    <property type="molecule type" value="Genomic_DNA"/>
</dbReference>
<dbReference type="Proteomes" id="UP001361570">
    <property type="component" value="Unassembled WGS sequence"/>
</dbReference>
<keyword evidence="4" id="KW-0804">Transcription</keyword>
<organism evidence="8 9">
    <name type="scientific">Klenkia sesuvii</name>
    <dbReference type="NCBI Taxonomy" id="3103137"/>
    <lineage>
        <taxon>Bacteria</taxon>
        <taxon>Bacillati</taxon>
        <taxon>Actinomycetota</taxon>
        <taxon>Actinomycetes</taxon>
        <taxon>Geodermatophilales</taxon>
        <taxon>Geodermatophilaceae</taxon>
        <taxon>Klenkia</taxon>
    </lineage>
</organism>
<dbReference type="CDD" id="cd15831">
    <property type="entry name" value="BTAD"/>
    <property type="match status" value="1"/>
</dbReference>
<dbReference type="Gene3D" id="3.40.50.300">
    <property type="entry name" value="P-loop containing nucleotide triphosphate hydrolases"/>
    <property type="match status" value="1"/>
</dbReference>
<evidence type="ECO:0000256" key="3">
    <source>
        <dbReference type="ARBA" id="ARBA00023125"/>
    </source>
</evidence>
<dbReference type="Gene3D" id="1.25.40.10">
    <property type="entry name" value="Tetratricopeptide repeat domain"/>
    <property type="match status" value="1"/>
</dbReference>
<dbReference type="SUPFAM" id="SSF46894">
    <property type="entry name" value="C-terminal effector domain of the bipartite response regulators"/>
    <property type="match status" value="1"/>
</dbReference>
<evidence type="ECO:0000256" key="2">
    <source>
        <dbReference type="ARBA" id="ARBA00023015"/>
    </source>
</evidence>
<dbReference type="PROSITE" id="PS51755">
    <property type="entry name" value="OMPR_PHOB"/>
    <property type="match status" value="1"/>
</dbReference>
<dbReference type="Pfam" id="PF13191">
    <property type="entry name" value="AAA_16"/>
    <property type="match status" value="1"/>
</dbReference>
<dbReference type="Gene3D" id="1.10.10.10">
    <property type="entry name" value="Winged helix-like DNA-binding domain superfamily/Winged helix DNA-binding domain"/>
    <property type="match status" value="1"/>
</dbReference>
<evidence type="ECO:0000256" key="1">
    <source>
        <dbReference type="ARBA" id="ARBA00005820"/>
    </source>
</evidence>
<keyword evidence="9" id="KW-1185">Reference proteome</keyword>
<dbReference type="Pfam" id="PF03704">
    <property type="entry name" value="BTAD"/>
    <property type="match status" value="1"/>
</dbReference>
<evidence type="ECO:0000256" key="4">
    <source>
        <dbReference type="ARBA" id="ARBA00023163"/>
    </source>
</evidence>
<dbReference type="RefSeq" id="WP_336406064.1">
    <property type="nucleotide sequence ID" value="NZ_JBAPLU010000030.1"/>
</dbReference>
<dbReference type="InterPro" id="IPR005158">
    <property type="entry name" value="BTAD"/>
</dbReference>
<protein>
    <submittedName>
        <fullName evidence="8">BTAD domain-containing putative transcriptional regulator</fullName>
    </submittedName>
</protein>
<dbReference type="InterPro" id="IPR036388">
    <property type="entry name" value="WH-like_DNA-bd_sf"/>
</dbReference>
<dbReference type="PANTHER" id="PTHR35807">
    <property type="entry name" value="TRANSCRIPTIONAL REGULATOR REDD-RELATED"/>
    <property type="match status" value="1"/>
</dbReference>
<evidence type="ECO:0000259" key="7">
    <source>
        <dbReference type="PROSITE" id="PS51755"/>
    </source>
</evidence>
<dbReference type="SMART" id="SM00862">
    <property type="entry name" value="Trans_reg_C"/>
    <property type="match status" value="1"/>
</dbReference>
<gene>
    <name evidence="8" type="ORF">TEK04_19680</name>
</gene>
<dbReference type="InterPro" id="IPR027417">
    <property type="entry name" value="P-loop_NTPase"/>
</dbReference>
<dbReference type="InterPro" id="IPR041664">
    <property type="entry name" value="AAA_16"/>
</dbReference>
<dbReference type="InterPro" id="IPR051677">
    <property type="entry name" value="AfsR-DnrI-RedD_regulator"/>
</dbReference>
<feature type="region of interest" description="Disordered" evidence="6">
    <location>
        <begin position="253"/>
        <end position="272"/>
    </location>
</feature>
<comment type="similarity">
    <text evidence="1">Belongs to the AfsR/DnrI/RedD regulatory family.</text>
</comment>
<feature type="DNA-binding region" description="OmpR/PhoB-type" evidence="5">
    <location>
        <begin position="1"/>
        <end position="99"/>
    </location>
</feature>
<sequence>MGLEFRVLGAVQALRDGSPVDLGGPRQRSVVARLLVAGGHVVPADVLVADLWHAETPPRALAALQAHISHLRRALEPDRPPRTPAQLLVTVPPGYALRPDPGTVDVLRSVRAVEDGDRLGATDPDAARERWTAALQEWRGPAYAEFAGEPWAVPEVARLEELRLSTVERCAATALAAPSGRDPLPQLRAHVAEHPLREEGWRLLALALYRSGRQGEALEALRTARRRLADELGVDPGPALRALEDGVLAQAPHLTPAPASPARPPAARHPAVEPVPATGPELVGREAELGAVRAAADGDGVRVLLVPGGPGSGKSALAGRVAADLAAEGWRVLPVRCPESDGAPSGWPWSQALRRLAVQQPPGDPRPLAPLLEDFPSDPAGDPTGNRFRMHRAVVDWLAGVASGAPLLVVVDDLHRADEETAALLLALVRGLPRLLVVATTREEPTPVLSATRADLGRLGAQELPLGPLAPAAVADLVARTSAVPLDPEVVAAVVDRAEGNPFHVRELVRLAGTGADVGRVPGTVRDVVRHRCAVLPAPATSLLRLAAVCGRDVDADVLLAAAGEGDGDEVLDALDTVLVSGLLVEPGPGRLRFGHVLVRDTLYDDLSSVRRRRLHGRVADTLARMRPGDVTALAHHQLAAGDPHTAAGARSAAAAAELAERHFAHRDAAAWWGRAHEATAGDPAARIRLAARRTRALALAGDVPAAVALRAATLPAALGRDDAELVAEVVLSVDVPTLWSSRTALPDPALVGAVEQVLPRLADRPDLRSRLLGVLALELEGEPGAPGEQGYAASLDAVALARGCHDPVVLAHALNARYLQTYRYGGLAERHALGTELLDLAQRHGLGLFEAGARLVLVQACCGSSDLDAADRHVAEASRLAEAYGLPLLAGVAAWYGGLRLAVAGRRPEAETVWTAAVEAVGSTGFHADQARALWWLCLLCLRVSEGDTADLVEQTRAVADVSHQDLDAAVALALALDGDHAGARALATGLQPVRPDYFTPVFLGIRGWLGLAVGDRDLVEQAYTGLLPHEGTVCAAWTASIALGPTATLLARLAAHRGDRAAARAHQRVAVEVARATGNPRWVAAARDALG</sequence>
<name>A0ABU8E1I3_9ACTN</name>
<dbReference type="SMART" id="SM01043">
    <property type="entry name" value="BTAD"/>
    <property type="match status" value="1"/>
</dbReference>
<dbReference type="SUPFAM" id="SSF48452">
    <property type="entry name" value="TPR-like"/>
    <property type="match status" value="1"/>
</dbReference>
<keyword evidence="3 5" id="KW-0238">DNA-binding</keyword>
<feature type="domain" description="OmpR/PhoB-type" evidence="7">
    <location>
        <begin position="1"/>
        <end position="99"/>
    </location>
</feature>
<evidence type="ECO:0000313" key="9">
    <source>
        <dbReference type="Proteomes" id="UP001361570"/>
    </source>
</evidence>
<dbReference type="InterPro" id="IPR001867">
    <property type="entry name" value="OmpR/PhoB-type_DNA-bd"/>
</dbReference>